<dbReference type="AlphaFoldDB" id="A0A2U1S9C4"/>
<dbReference type="PANTHER" id="PTHR46743:SF2">
    <property type="entry name" value="TEICHOIC ACIDS EXPORT ATP-BINDING PROTEIN TAGH"/>
    <property type="match status" value="1"/>
</dbReference>
<dbReference type="SMART" id="SM00382">
    <property type="entry name" value="AAA"/>
    <property type="match status" value="1"/>
</dbReference>
<dbReference type="GO" id="GO:0016887">
    <property type="term" value="F:ATP hydrolysis activity"/>
    <property type="evidence" value="ECO:0007669"/>
    <property type="project" value="InterPro"/>
</dbReference>
<dbReference type="EC" id="3.6.3.40" evidence="7"/>
<name>A0A2U1S9C4_9EURY</name>
<dbReference type="Gene3D" id="3.40.50.300">
    <property type="entry name" value="P-loop containing nucleotide triphosphate hydrolases"/>
    <property type="match status" value="1"/>
</dbReference>
<protein>
    <submittedName>
        <fullName evidence="7">Teichoic acids export ATP-binding protein TagH</fullName>
        <ecNumber evidence="7">3.6.3.40</ecNumber>
    </submittedName>
</protein>
<feature type="compositionally biased region" description="Basic and acidic residues" evidence="5">
    <location>
        <begin position="221"/>
        <end position="232"/>
    </location>
</feature>
<evidence type="ECO:0000256" key="5">
    <source>
        <dbReference type="SAM" id="MobiDB-lite"/>
    </source>
</evidence>
<keyword evidence="7" id="KW-0378">Hydrolase</keyword>
<keyword evidence="8" id="KW-1185">Reference proteome</keyword>
<dbReference type="PROSITE" id="PS00211">
    <property type="entry name" value="ABC_TRANSPORTER_1"/>
    <property type="match status" value="1"/>
</dbReference>
<dbReference type="InterPro" id="IPR003439">
    <property type="entry name" value="ABC_transporter-like_ATP-bd"/>
</dbReference>
<accession>A0A2U1S9C4</accession>
<dbReference type="GO" id="GO:0005524">
    <property type="term" value="F:ATP binding"/>
    <property type="evidence" value="ECO:0007669"/>
    <property type="project" value="UniProtKB-KW"/>
</dbReference>
<dbReference type="InterPro" id="IPR027417">
    <property type="entry name" value="P-loop_NTPase"/>
</dbReference>
<evidence type="ECO:0000256" key="3">
    <source>
        <dbReference type="ARBA" id="ARBA00022741"/>
    </source>
</evidence>
<dbReference type="InterPro" id="IPR050683">
    <property type="entry name" value="Bact_Polysacc_Export_ATP-bd"/>
</dbReference>
<evidence type="ECO:0000313" key="8">
    <source>
        <dbReference type="Proteomes" id="UP000245577"/>
    </source>
</evidence>
<keyword evidence="2" id="KW-0813">Transport</keyword>
<gene>
    <name evidence="7" type="primary">tagH_1</name>
    <name evidence="7" type="ORF">MBBWO_01640</name>
</gene>
<dbReference type="SUPFAM" id="SSF52540">
    <property type="entry name" value="P-loop containing nucleoside triphosphate hydrolases"/>
    <property type="match status" value="1"/>
</dbReference>
<evidence type="ECO:0000259" key="6">
    <source>
        <dbReference type="PROSITE" id="PS50893"/>
    </source>
</evidence>
<feature type="compositionally biased region" description="Polar residues" evidence="5">
    <location>
        <begin position="15"/>
        <end position="42"/>
    </location>
</feature>
<comment type="caution">
    <text evidence="7">The sequence shown here is derived from an EMBL/GenBank/DDBJ whole genome shotgun (WGS) entry which is preliminary data.</text>
</comment>
<dbReference type="CDD" id="cd03220">
    <property type="entry name" value="ABC_KpsT_Wzt"/>
    <property type="match status" value="1"/>
</dbReference>
<dbReference type="InterPro" id="IPR017871">
    <property type="entry name" value="ABC_transporter-like_CS"/>
</dbReference>
<dbReference type="InterPro" id="IPR003593">
    <property type="entry name" value="AAA+_ATPase"/>
</dbReference>
<evidence type="ECO:0000256" key="4">
    <source>
        <dbReference type="ARBA" id="ARBA00022840"/>
    </source>
</evidence>
<feature type="region of interest" description="Disordered" evidence="5">
    <location>
        <begin position="1"/>
        <end position="47"/>
    </location>
</feature>
<dbReference type="PROSITE" id="PS50893">
    <property type="entry name" value="ABC_TRANSPORTER_2"/>
    <property type="match status" value="1"/>
</dbReference>
<reference evidence="7 8" key="1">
    <citation type="submission" date="2017-03" db="EMBL/GenBank/DDBJ databases">
        <title>Genome sequence of Methanobrevibacter wosei.</title>
        <authorList>
            <person name="Poehlein A."/>
            <person name="Seedorf H."/>
            <person name="Daniel R."/>
        </authorList>
    </citation>
    <scope>NUCLEOTIDE SEQUENCE [LARGE SCALE GENOMIC DNA]</scope>
    <source>
        <strain evidence="7 8">DSM 11979</strain>
    </source>
</reference>
<organism evidence="7 8">
    <name type="scientific">Methanobrevibacter woesei</name>
    <dbReference type="NCBI Taxonomy" id="190976"/>
    <lineage>
        <taxon>Archaea</taxon>
        <taxon>Methanobacteriati</taxon>
        <taxon>Methanobacteriota</taxon>
        <taxon>Methanomada group</taxon>
        <taxon>Methanobacteria</taxon>
        <taxon>Methanobacteriales</taxon>
        <taxon>Methanobacteriaceae</taxon>
        <taxon>Methanobrevibacter</taxon>
    </lineage>
</organism>
<feature type="compositionally biased region" description="Polar residues" evidence="5">
    <location>
        <begin position="116"/>
        <end position="125"/>
    </location>
</feature>
<feature type="domain" description="ABC transporter" evidence="6">
    <location>
        <begin position="278"/>
        <end position="498"/>
    </location>
</feature>
<evidence type="ECO:0000256" key="1">
    <source>
        <dbReference type="ARBA" id="ARBA00005417"/>
    </source>
</evidence>
<keyword evidence="4 7" id="KW-0067">ATP-binding</keyword>
<dbReference type="PANTHER" id="PTHR46743">
    <property type="entry name" value="TEICHOIC ACIDS EXPORT ATP-BINDING PROTEIN TAGH"/>
    <property type="match status" value="1"/>
</dbReference>
<feature type="region of interest" description="Disordered" evidence="5">
    <location>
        <begin position="116"/>
        <end position="238"/>
    </location>
</feature>
<dbReference type="InterPro" id="IPR015860">
    <property type="entry name" value="ABC_transpr_TagH-like"/>
</dbReference>
<dbReference type="Pfam" id="PF00005">
    <property type="entry name" value="ABC_tran"/>
    <property type="match status" value="1"/>
</dbReference>
<evidence type="ECO:0000256" key="2">
    <source>
        <dbReference type="ARBA" id="ARBA00022448"/>
    </source>
</evidence>
<dbReference type="GO" id="GO:0016020">
    <property type="term" value="C:membrane"/>
    <property type="evidence" value="ECO:0007669"/>
    <property type="project" value="InterPro"/>
</dbReference>
<keyword evidence="3" id="KW-0547">Nucleotide-binding</keyword>
<feature type="compositionally biased region" description="Basic residues" evidence="5">
    <location>
        <begin position="208"/>
        <end position="220"/>
    </location>
</feature>
<dbReference type="GO" id="GO:0140359">
    <property type="term" value="F:ABC-type transporter activity"/>
    <property type="evidence" value="ECO:0007669"/>
    <property type="project" value="InterPro"/>
</dbReference>
<evidence type="ECO:0000313" key="7">
    <source>
        <dbReference type="EMBL" id="PWB87049.1"/>
    </source>
</evidence>
<proteinExistence type="inferred from homology"/>
<dbReference type="EMBL" id="MZGU01000002">
    <property type="protein sequence ID" value="PWB87049.1"/>
    <property type="molecule type" value="Genomic_DNA"/>
</dbReference>
<feature type="compositionally biased region" description="Basic and acidic residues" evidence="5">
    <location>
        <begin position="139"/>
        <end position="207"/>
    </location>
</feature>
<sequence>MVENKKNLRFKGNVNADTNSKSASGNNGENQKRTQNYFQTVNQRKEPREVVFDSGNEKQVAYNLNQQLRVQQLKRNEMQQDYYQQRTPQTKPNLHPQNRQQISFQKPSEIPKQQVTLQNIPQKSPVTPKPTPETPRPQVSEKPKQKPQKTEKKPKEQPKQEKVEKPKETEKKQEPQKDAEKPKEEPKQEKTAPKPKNSENKKETNKKENKKSKDKPKKDKKSPNNKKDTKSEEEQDVDSLVSQFIPGYKEKIAVQLENVSLSFKVSNDKIDNLKEYVIRTIKRNKEKTRKFKALDNISVKIYQGEKVGLIGYNGAGKSTLLRIIAGVYEPDEGNVTTNGIIAPLLSLGAGFDYNYSGRENIFLNGAILGYTEDFLKSKYDEIVEFSELEEFIDFPVKNYSSGMQAKLGFSIATVVNPDILIIDEILSVGDVKFQKKSSDKIKSLMGSGTTVLLVSHSIQQIRNLCDKALWIEHGKVVAYDEVNKVCDAYLKAAENATKDELKNIKLE</sequence>
<dbReference type="Proteomes" id="UP000245577">
    <property type="component" value="Unassembled WGS sequence"/>
</dbReference>
<comment type="similarity">
    <text evidence="1">Belongs to the ABC transporter superfamily.</text>
</comment>